<organism evidence="1 2">
    <name type="scientific">Eggerthella lenta</name>
    <name type="common">Eubacterium lentum</name>
    <dbReference type="NCBI Taxonomy" id="84112"/>
    <lineage>
        <taxon>Bacteria</taxon>
        <taxon>Bacillati</taxon>
        <taxon>Actinomycetota</taxon>
        <taxon>Coriobacteriia</taxon>
        <taxon>Eggerthellales</taxon>
        <taxon>Eggerthellaceae</taxon>
        <taxon>Eggerthella</taxon>
    </lineage>
</organism>
<evidence type="ECO:0000313" key="1">
    <source>
        <dbReference type="EMBL" id="TNU90285.1"/>
    </source>
</evidence>
<dbReference type="InterPro" id="IPR007253">
    <property type="entry name" value="Cell_wall-bd_2"/>
</dbReference>
<dbReference type="EMBL" id="VEVP01000019">
    <property type="protein sequence ID" value="TNU90285.1"/>
    <property type="molecule type" value="Genomic_DNA"/>
</dbReference>
<sequence length="277" mass="28242">MATMGGYWDALSASALAGLEGCPILLTDGSSLSSQTASEVKRLGASKVYIVGGTAAVSSEVASSLKDVPGVKSVKRLAGDVAVNTALKIYEEGKGRWGKTAVVATSETFQDALSVSPYAYAKKAPVFLANASTHTLDPQVLSAIKKGGFSRVIIVGGTAALSPQLEDRQLKGITCKRLAGPTAYETSGAIATWCLTQGMSAATVGVATGASYYDALAGAALCGKSNAPLVLVADGWTSNVSGFLKRNKNSIEHVYVFGGSAAVSTSIYDSISATLNA</sequence>
<dbReference type="PANTHER" id="PTHR30032:SF8">
    <property type="entry name" value="GERMINATION-SPECIFIC N-ACETYLMURAMOYL-L-ALANINE AMIDASE"/>
    <property type="match status" value="1"/>
</dbReference>
<protein>
    <submittedName>
        <fullName evidence="1">Cell wall-binding repeat-containing protein</fullName>
    </submittedName>
</protein>
<dbReference type="PANTHER" id="PTHR30032">
    <property type="entry name" value="N-ACETYLMURAMOYL-L-ALANINE AMIDASE-RELATED"/>
    <property type="match status" value="1"/>
</dbReference>
<proteinExistence type="predicted"/>
<dbReference type="Proteomes" id="UP000312594">
    <property type="component" value="Unassembled WGS sequence"/>
</dbReference>
<reference evidence="1 2" key="1">
    <citation type="journal article" date="2005" name="Appl. Environ. Microbiol.">
        <title>Intestinal bacterial communities that produce active estrogen-like compounds enterodiol and enterolactone in humans.</title>
        <authorList>
            <person name="Clavel T."/>
            <person name="Henderson G."/>
            <person name="Alpert C.A."/>
            <person name="Philippe C."/>
            <person name="Rigottier-Gois L."/>
            <person name="Dore J."/>
            <person name="Blaut M."/>
        </authorList>
    </citation>
    <scope>NUCLEOTIDE SEQUENCE [LARGE SCALE GENOMIC DNA]</scope>
    <source>
        <strain evidence="1 2">SECO-MT75m2</strain>
    </source>
</reference>
<comment type="caution">
    <text evidence="1">The sequence shown here is derived from an EMBL/GenBank/DDBJ whole genome shotgun (WGS) entry which is preliminary data.</text>
</comment>
<dbReference type="Gene3D" id="3.40.50.12090">
    <property type="match status" value="2"/>
</dbReference>
<accession>A0A5C5BUG1</accession>
<evidence type="ECO:0000313" key="2">
    <source>
        <dbReference type="Proteomes" id="UP000312594"/>
    </source>
</evidence>
<name>A0A5C5BUG1_EGGLN</name>
<dbReference type="Pfam" id="PF04122">
    <property type="entry name" value="CW_binding_2"/>
    <property type="match status" value="3"/>
</dbReference>
<gene>
    <name evidence="1" type="ORF">FIC87_09300</name>
</gene>
<dbReference type="InterPro" id="IPR051922">
    <property type="entry name" value="Bact_Sporulation_Assoc"/>
</dbReference>
<dbReference type="AlphaFoldDB" id="A0A5C5BUG1"/>